<reference evidence="7" key="3">
    <citation type="submission" date="2025-09" db="UniProtKB">
        <authorList>
            <consortium name="Ensembl"/>
        </authorList>
    </citation>
    <scope>IDENTIFICATION</scope>
</reference>
<evidence type="ECO:0000313" key="8">
    <source>
        <dbReference type="Proteomes" id="UP000694548"/>
    </source>
</evidence>
<accession>A0A8C6LU54</accession>
<protein>
    <recommendedName>
        <fullName evidence="9">Apolipoprotein M</fullName>
    </recommendedName>
</protein>
<feature type="signal peptide" evidence="6">
    <location>
        <begin position="1"/>
        <end position="22"/>
    </location>
</feature>
<dbReference type="Ensembl" id="ENSNFUT00015026627.1">
    <property type="protein sequence ID" value="ENSNFUP00015025482.1"/>
    <property type="gene ID" value="ENSNFUG00015012318.1"/>
</dbReference>
<feature type="region of interest" description="Disordered" evidence="5">
    <location>
        <begin position="167"/>
        <end position="197"/>
    </location>
</feature>
<dbReference type="PANTHER" id="PTHR11967">
    <property type="entry name" value="ALPHA-1-ACID GLYCOPROTEIN"/>
    <property type="match status" value="1"/>
</dbReference>
<organism evidence="7 8">
    <name type="scientific">Nothobranchius furzeri</name>
    <name type="common">Turquoise killifish</name>
    <dbReference type="NCBI Taxonomy" id="105023"/>
    <lineage>
        <taxon>Eukaryota</taxon>
        <taxon>Metazoa</taxon>
        <taxon>Chordata</taxon>
        <taxon>Craniata</taxon>
        <taxon>Vertebrata</taxon>
        <taxon>Euteleostomi</taxon>
        <taxon>Actinopterygii</taxon>
        <taxon>Neopterygii</taxon>
        <taxon>Teleostei</taxon>
        <taxon>Neoteleostei</taxon>
        <taxon>Acanthomorphata</taxon>
        <taxon>Ovalentaria</taxon>
        <taxon>Atherinomorphae</taxon>
        <taxon>Cyprinodontiformes</taxon>
        <taxon>Nothobranchiidae</taxon>
        <taxon>Nothobranchius</taxon>
    </lineage>
</organism>
<dbReference type="PANTHER" id="PTHR11967:SF2">
    <property type="entry name" value="ALPHA-1-ACID GLYCOPROTEIN 1"/>
    <property type="match status" value="1"/>
</dbReference>
<dbReference type="InterPro" id="IPR012674">
    <property type="entry name" value="Calycin"/>
</dbReference>
<name>A0A8C6LU54_NOTFU</name>
<evidence type="ECO:0000256" key="1">
    <source>
        <dbReference type="ARBA" id="ARBA00004613"/>
    </source>
</evidence>
<reference evidence="7" key="2">
    <citation type="submission" date="2025-08" db="UniProtKB">
        <authorList>
            <consortium name="Ensembl"/>
        </authorList>
    </citation>
    <scope>IDENTIFICATION</scope>
</reference>
<comment type="subcellular location">
    <subcellularLocation>
        <location evidence="1">Secreted</location>
    </subcellularLocation>
</comment>
<evidence type="ECO:0008006" key="9">
    <source>
        <dbReference type="Google" id="ProtNLM"/>
    </source>
</evidence>
<dbReference type="SUPFAM" id="SSF50814">
    <property type="entry name" value="Lipocalins"/>
    <property type="match status" value="1"/>
</dbReference>
<sequence length="197" mass="22078">MMLPISAVSAVLFLSLMSVSSSAPLDCSHLLRPLHQLDPHLLEGRRAMVAGSLSYLPLMEPLARRDSAAAIFSNSTTEGTLTFSRSLHLNGTCHYSSYNISLEGRSFAFDSSRVTATFTHTSCRDCILLSFDVESGKRQHFYLFSRRRQLEQEEMEEFRAQVECLNMPPPAVMDPTKELCPAEETRRPSAQTDTKKD</sequence>
<evidence type="ECO:0000256" key="2">
    <source>
        <dbReference type="ARBA" id="ARBA00022525"/>
    </source>
</evidence>
<keyword evidence="8" id="KW-1185">Reference proteome</keyword>
<dbReference type="Proteomes" id="UP000694548">
    <property type="component" value="Chromosome sgr08"/>
</dbReference>
<keyword evidence="4" id="KW-0325">Glycoprotein</keyword>
<reference evidence="7" key="1">
    <citation type="submission" date="2014-08" db="EMBL/GenBank/DDBJ databases">
        <authorList>
            <person name="Senf B."/>
            <person name="Petzold A."/>
            <person name="Downie B.R."/>
            <person name="Koch P."/>
            <person name="Platzer M."/>
        </authorList>
    </citation>
    <scope>NUCLEOTIDE SEQUENCE [LARGE SCALE GENOMIC DNA]</scope>
    <source>
        <strain evidence="7">GRZ</strain>
    </source>
</reference>
<dbReference type="Gene3D" id="2.40.128.20">
    <property type="match status" value="1"/>
</dbReference>
<evidence type="ECO:0000256" key="6">
    <source>
        <dbReference type="SAM" id="SignalP"/>
    </source>
</evidence>
<evidence type="ECO:0000256" key="5">
    <source>
        <dbReference type="SAM" id="MobiDB-lite"/>
    </source>
</evidence>
<evidence type="ECO:0000256" key="3">
    <source>
        <dbReference type="ARBA" id="ARBA00022729"/>
    </source>
</evidence>
<evidence type="ECO:0000256" key="4">
    <source>
        <dbReference type="ARBA" id="ARBA00023180"/>
    </source>
</evidence>
<evidence type="ECO:0000313" key="7">
    <source>
        <dbReference type="Ensembl" id="ENSNFUP00015025482.1"/>
    </source>
</evidence>
<keyword evidence="3 6" id="KW-0732">Signal</keyword>
<feature type="compositionally biased region" description="Basic and acidic residues" evidence="5">
    <location>
        <begin position="183"/>
        <end position="197"/>
    </location>
</feature>
<feature type="chain" id="PRO_5034967765" description="Apolipoprotein M" evidence="6">
    <location>
        <begin position="23"/>
        <end position="197"/>
    </location>
</feature>
<dbReference type="GO" id="GO:0005576">
    <property type="term" value="C:extracellular region"/>
    <property type="evidence" value="ECO:0007669"/>
    <property type="project" value="UniProtKB-SubCell"/>
</dbReference>
<dbReference type="AlphaFoldDB" id="A0A8C6LU54"/>
<keyword evidence="2" id="KW-0964">Secreted</keyword>
<proteinExistence type="predicted"/>
<dbReference type="GeneTree" id="ENSGT00940000166223"/>